<dbReference type="AlphaFoldDB" id="A0A0N0GEA4"/>
<evidence type="ECO:0000313" key="3">
    <source>
        <dbReference type="Proteomes" id="UP000037891"/>
    </source>
</evidence>
<reference evidence="2 3" key="2">
    <citation type="submission" date="2015-10" db="EMBL/GenBank/DDBJ databases">
        <title>Comparative genomics and high-throughput reverse genetic screens identify a new phytobacterial MAMP and an Arabidopsis receptor required for immune elicitation.</title>
        <authorList>
            <person name="Mott G.A."/>
            <person name="Thakur S."/>
            <person name="Wang P.W."/>
            <person name="Desveaux D."/>
            <person name="Guttman D.S."/>
        </authorList>
    </citation>
    <scope>NUCLEOTIDE SEQUENCE [LARGE SCALE GENOMIC DNA]</scope>
    <source>
        <strain evidence="2 3">0788_9</strain>
    </source>
</reference>
<evidence type="ECO:0000313" key="2">
    <source>
        <dbReference type="EMBL" id="KPC27742.1"/>
    </source>
</evidence>
<gene>
    <name evidence="2" type="ORF">ABJ99_0239</name>
</gene>
<proteinExistence type="predicted"/>
<name>A0A0N0GEA4_PSESX</name>
<accession>A0A0N0GEA4</accession>
<feature type="compositionally biased region" description="Basic and acidic residues" evidence="1">
    <location>
        <begin position="37"/>
        <end position="46"/>
    </location>
</feature>
<sequence length="64" mass="7647">MHRPWLDPEDVVVHTGRHAVFHTYRFRAYGKRPRRRGSGDRPDTRSSSHQRLLRSRLFETIHGP</sequence>
<organism evidence="2 3">
    <name type="scientific">Pseudomonas syringae pv. cilantro</name>
    <dbReference type="NCBI Taxonomy" id="81035"/>
    <lineage>
        <taxon>Bacteria</taxon>
        <taxon>Pseudomonadati</taxon>
        <taxon>Pseudomonadota</taxon>
        <taxon>Gammaproteobacteria</taxon>
        <taxon>Pseudomonadales</taxon>
        <taxon>Pseudomonadaceae</taxon>
        <taxon>Pseudomonas</taxon>
        <taxon>Pseudomonas syringae</taxon>
    </lineage>
</organism>
<dbReference type="EMBL" id="LGLN01000067">
    <property type="protein sequence ID" value="KPC27742.1"/>
    <property type="molecule type" value="Genomic_DNA"/>
</dbReference>
<feature type="region of interest" description="Disordered" evidence="1">
    <location>
        <begin position="30"/>
        <end position="64"/>
    </location>
</feature>
<comment type="caution">
    <text evidence="2">The sequence shown here is derived from an EMBL/GenBank/DDBJ whole genome shotgun (WGS) entry which is preliminary data.</text>
</comment>
<evidence type="ECO:0000256" key="1">
    <source>
        <dbReference type="SAM" id="MobiDB-lite"/>
    </source>
</evidence>
<reference evidence="2 3" key="1">
    <citation type="submission" date="2015-07" db="EMBL/GenBank/DDBJ databases">
        <authorList>
            <person name="Noorani M."/>
        </authorList>
    </citation>
    <scope>NUCLEOTIDE SEQUENCE [LARGE SCALE GENOMIC DNA]</scope>
    <source>
        <strain evidence="2 3">0788_9</strain>
    </source>
</reference>
<protein>
    <submittedName>
        <fullName evidence="2">Uncharacterized protein</fullName>
    </submittedName>
</protein>
<dbReference type="Proteomes" id="UP000037891">
    <property type="component" value="Unassembled WGS sequence"/>
</dbReference>